<comment type="caution">
    <text evidence="1">The sequence shown here is derived from an EMBL/GenBank/DDBJ whole genome shotgun (WGS) entry which is preliminary data.</text>
</comment>
<dbReference type="Proteomes" id="UP001283361">
    <property type="component" value="Unassembled WGS sequence"/>
</dbReference>
<evidence type="ECO:0000313" key="2">
    <source>
        <dbReference type="Proteomes" id="UP001283361"/>
    </source>
</evidence>
<accession>A0AAE1EE24</accession>
<organism evidence="1 2">
    <name type="scientific">Elysia crispata</name>
    <name type="common">lettuce slug</name>
    <dbReference type="NCBI Taxonomy" id="231223"/>
    <lineage>
        <taxon>Eukaryota</taxon>
        <taxon>Metazoa</taxon>
        <taxon>Spiralia</taxon>
        <taxon>Lophotrochozoa</taxon>
        <taxon>Mollusca</taxon>
        <taxon>Gastropoda</taxon>
        <taxon>Heterobranchia</taxon>
        <taxon>Euthyneura</taxon>
        <taxon>Panpulmonata</taxon>
        <taxon>Sacoglossa</taxon>
        <taxon>Placobranchoidea</taxon>
        <taxon>Plakobranchidae</taxon>
        <taxon>Elysia</taxon>
    </lineage>
</organism>
<evidence type="ECO:0000313" key="1">
    <source>
        <dbReference type="EMBL" id="KAK3803415.1"/>
    </source>
</evidence>
<protein>
    <submittedName>
        <fullName evidence="1">Uncharacterized protein</fullName>
    </submittedName>
</protein>
<reference evidence="1" key="1">
    <citation type="journal article" date="2023" name="G3 (Bethesda)">
        <title>A reference genome for the long-term kleptoplast-retaining sea slug Elysia crispata morphotype clarki.</title>
        <authorList>
            <person name="Eastman K.E."/>
            <person name="Pendleton A.L."/>
            <person name="Shaikh M.A."/>
            <person name="Suttiyut T."/>
            <person name="Ogas R."/>
            <person name="Tomko P."/>
            <person name="Gavelis G."/>
            <person name="Widhalm J.R."/>
            <person name="Wisecaver J.H."/>
        </authorList>
    </citation>
    <scope>NUCLEOTIDE SEQUENCE</scope>
    <source>
        <strain evidence="1">ECLA1</strain>
    </source>
</reference>
<gene>
    <name evidence="1" type="ORF">RRG08_021386</name>
</gene>
<proteinExistence type="predicted"/>
<dbReference type="AlphaFoldDB" id="A0AAE1EE24"/>
<sequence length="73" mass="8003">MIFARIVCESDMPIFLSGGTLISTCCKRKPTGLHLLPFAQILISSDPSRFMSQVYQSYPGTAIRSGCCMEISP</sequence>
<dbReference type="EMBL" id="JAWDGP010000133">
    <property type="protein sequence ID" value="KAK3803415.1"/>
    <property type="molecule type" value="Genomic_DNA"/>
</dbReference>
<name>A0AAE1EE24_9GAST</name>
<keyword evidence="2" id="KW-1185">Reference proteome</keyword>